<gene>
    <name evidence="11" type="ORF">Pyn_25067</name>
</gene>
<feature type="compositionally biased region" description="Basic residues" evidence="9">
    <location>
        <begin position="45"/>
        <end position="59"/>
    </location>
</feature>
<keyword evidence="6" id="KW-0804">Transcription</keyword>
<reference evidence="11 12" key="1">
    <citation type="submission" date="2018-02" db="EMBL/GenBank/DDBJ databases">
        <title>Draft genome of wild Prunus yedoensis var. nudiflora.</title>
        <authorList>
            <person name="Baek S."/>
            <person name="Kim J.-H."/>
            <person name="Choi K."/>
            <person name="Kim G.-B."/>
            <person name="Cho A."/>
            <person name="Jang H."/>
            <person name="Shin C.-H."/>
            <person name="Yu H.-J."/>
            <person name="Mun J.-H."/>
        </authorList>
    </citation>
    <scope>NUCLEOTIDE SEQUENCE [LARGE SCALE GENOMIC DNA]</scope>
    <source>
        <strain evidence="12">cv. Jeju island</strain>
        <tissue evidence="11">Leaf</tissue>
    </source>
</reference>
<proteinExistence type="inferred from homology"/>
<dbReference type="Gene3D" id="3.30.730.10">
    <property type="entry name" value="AP2/ERF domain"/>
    <property type="match status" value="1"/>
</dbReference>
<comment type="caution">
    <text evidence="11">The sequence shown here is derived from an EMBL/GenBank/DDBJ whole genome shotgun (WGS) entry which is preliminary data.</text>
</comment>
<dbReference type="SUPFAM" id="SSF54171">
    <property type="entry name" value="DNA-binding domain"/>
    <property type="match status" value="1"/>
</dbReference>
<dbReference type="InterPro" id="IPR016177">
    <property type="entry name" value="DNA-bd_dom_sf"/>
</dbReference>
<keyword evidence="7" id="KW-0539">Nucleus</keyword>
<name>A0A314Z567_PRUYE</name>
<dbReference type="FunFam" id="3.30.730.10:FF:000001">
    <property type="entry name" value="Ethylene-responsive transcription factor 2"/>
    <property type="match status" value="1"/>
</dbReference>
<dbReference type="EMBL" id="PJQY01000362">
    <property type="protein sequence ID" value="PQQ12338.1"/>
    <property type="molecule type" value="Genomic_DNA"/>
</dbReference>
<evidence type="ECO:0000256" key="3">
    <source>
        <dbReference type="ARBA" id="ARBA00023016"/>
    </source>
</evidence>
<dbReference type="SMART" id="SM00380">
    <property type="entry name" value="AP2"/>
    <property type="match status" value="1"/>
</dbReference>
<dbReference type="GO" id="GO:0045893">
    <property type="term" value="P:positive regulation of DNA-templated transcription"/>
    <property type="evidence" value="ECO:0007669"/>
    <property type="project" value="TreeGrafter"/>
</dbReference>
<feature type="domain" description="AP2/ERF" evidence="10">
    <location>
        <begin position="71"/>
        <end position="135"/>
    </location>
</feature>
<evidence type="ECO:0000256" key="6">
    <source>
        <dbReference type="ARBA" id="ARBA00023163"/>
    </source>
</evidence>
<dbReference type="AlphaFoldDB" id="A0A314Z567"/>
<evidence type="ECO:0000256" key="8">
    <source>
        <dbReference type="ARBA" id="ARBA00024343"/>
    </source>
</evidence>
<dbReference type="Pfam" id="PF00847">
    <property type="entry name" value="AP2"/>
    <property type="match status" value="1"/>
</dbReference>
<keyword evidence="5" id="KW-0010">Activator</keyword>
<comment type="similarity">
    <text evidence="8">Belongs to the AP2/ERF transcription factor family. ERF subfamily.</text>
</comment>
<dbReference type="GO" id="GO:0000976">
    <property type="term" value="F:transcription cis-regulatory region binding"/>
    <property type="evidence" value="ECO:0007669"/>
    <property type="project" value="TreeGrafter"/>
</dbReference>
<evidence type="ECO:0000313" key="12">
    <source>
        <dbReference type="Proteomes" id="UP000250321"/>
    </source>
</evidence>
<comment type="subcellular location">
    <subcellularLocation>
        <location evidence="1">Nucleus</location>
    </subcellularLocation>
</comment>
<keyword evidence="12" id="KW-1185">Reference proteome</keyword>
<evidence type="ECO:0000256" key="9">
    <source>
        <dbReference type="SAM" id="MobiDB-lite"/>
    </source>
</evidence>
<evidence type="ECO:0000256" key="4">
    <source>
        <dbReference type="ARBA" id="ARBA00023125"/>
    </source>
</evidence>
<evidence type="ECO:0000259" key="10">
    <source>
        <dbReference type="PROSITE" id="PS51032"/>
    </source>
</evidence>
<protein>
    <recommendedName>
        <fullName evidence="10">AP2/ERF domain-containing protein</fullName>
    </recommendedName>
</protein>
<keyword evidence="3" id="KW-0346">Stress response</keyword>
<evidence type="ECO:0000256" key="2">
    <source>
        <dbReference type="ARBA" id="ARBA00023015"/>
    </source>
</evidence>
<dbReference type="GO" id="GO:0005634">
    <property type="term" value="C:nucleus"/>
    <property type="evidence" value="ECO:0007669"/>
    <property type="project" value="UniProtKB-SubCell"/>
</dbReference>
<evidence type="ECO:0000256" key="1">
    <source>
        <dbReference type="ARBA" id="ARBA00004123"/>
    </source>
</evidence>
<sequence length="519" mass="58322">MTPEASNGDKKLCKRRNGCDSIEDTLAKWKNYNDKFDFAKDGVKKTRRAPSKGSRKGCMKGKGGPENSDFVYRGVRQRTWGKWVAEIREPNNSSGVSKKNSRLWLGTFPTAYDAAFAYDEAARAMYGGLARLNFPQNTTTLKEYSNSVSSGTTKTTKTTSSSYESSTTYNNGDEAEGLDMSSTCAMESSRFVVGESKERSDFFEDCVHKEPKQETDCSVGFATEDLEVLDATLREAKDVKCELETEYELARNDAEETSVFQTGSYESFYHRPDYLHNELQVVNLDSVPDGKPYNDWESLETLLRSSNDYLNNELVDAECNRRNDCNPSEDVNVEKPVTSKAMEKEFPMILESGSHNGLDDSCHYMHNEQINVASNLVTADFEPSNDVEIKGSMTDQELQGGLVETTNLNGHNGFIDGNACLDDIRPSNDIEMQENSLANLHNWSVEESYDIDAQNQQWGRLPNLPNQLQTQPQVNIPGNLAHMEEASLGIDFDVDLFRQNYDSGVLEEQVFHGSWFPYS</sequence>
<feature type="region of interest" description="Disordered" evidence="9">
    <location>
        <begin position="43"/>
        <end position="70"/>
    </location>
</feature>
<feature type="region of interest" description="Disordered" evidence="9">
    <location>
        <begin position="144"/>
        <end position="174"/>
    </location>
</feature>
<dbReference type="GO" id="GO:0003700">
    <property type="term" value="F:DNA-binding transcription factor activity"/>
    <property type="evidence" value="ECO:0007669"/>
    <property type="project" value="InterPro"/>
</dbReference>
<keyword evidence="4" id="KW-0238">DNA-binding</keyword>
<dbReference type="STRING" id="2094558.A0A314Z567"/>
<dbReference type="PRINTS" id="PR00367">
    <property type="entry name" value="ETHRSPELEMNT"/>
</dbReference>
<organism evidence="11 12">
    <name type="scientific">Prunus yedoensis var. nudiflora</name>
    <dbReference type="NCBI Taxonomy" id="2094558"/>
    <lineage>
        <taxon>Eukaryota</taxon>
        <taxon>Viridiplantae</taxon>
        <taxon>Streptophyta</taxon>
        <taxon>Embryophyta</taxon>
        <taxon>Tracheophyta</taxon>
        <taxon>Spermatophyta</taxon>
        <taxon>Magnoliopsida</taxon>
        <taxon>eudicotyledons</taxon>
        <taxon>Gunneridae</taxon>
        <taxon>Pentapetalae</taxon>
        <taxon>rosids</taxon>
        <taxon>fabids</taxon>
        <taxon>Rosales</taxon>
        <taxon>Rosaceae</taxon>
        <taxon>Amygdaloideae</taxon>
        <taxon>Amygdaleae</taxon>
        <taxon>Prunus</taxon>
    </lineage>
</organism>
<dbReference type="PROSITE" id="PS51032">
    <property type="entry name" value="AP2_ERF"/>
    <property type="match status" value="1"/>
</dbReference>
<dbReference type="OrthoDB" id="550883at2759"/>
<dbReference type="PANTHER" id="PTHR31241:SF62">
    <property type="entry name" value="DEHYDRATION-RESPONSIVE ELEMENT-BINDING PROTEIN 2D"/>
    <property type="match status" value="1"/>
</dbReference>
<accession>A0A314Z567</accession>
<dbReference type="InterPro" id="IPR036955">
    <property type="entry name" value="AP2/ERF_dom_sf"/>
</dbReference>
<dbReference type="GO" id="GO:0006950">
    <property type="term" value="P:response to stress"/>
    <property type="evidence" value="ECO:0007669"/>
    <property type="project" value="TreeGrafter"/>
</dbReference>
<dbReference type="Proteomes" id="UP000250321">
    <property type="component" value="Unassembled WGS sequence"/>
</dbReference>
<keyword evidence="2" id="KW-0805">Transcription regulation</keyword>
<evidence type="ECO:0000313" key="11">
    <source>
        <dbReference type="EMBL" id="PQQ12338.1"/>
    </source>
</evidence>
<evidence type="ECO:0000256" key="7">
    <source>
        <dbReference type="ARBA" id="ARBA00023242"/>
    </source>
</evidence>
<evidence type="ECO:0000256" key="5">
    <source>
        <dbReference type="ARBA" id="ARBA00023159"/>
    </source>
</evidence>
<dbReference type="InterPro" id="IPR001471">
    <property type="entry name" value="AP2/ERF_dom"/>
</dbReference>
<feature type="compositionally biased region" description="Low complexity" evidence="9">
    <location>
        <begin position="145"/>
        <end position="168"/>
    </location>
</feature>
<dbReference type="PANTHER" id="PTHR31241">
    <property type="entry name" value="DEHYDRATION-RESPONSIVE ELEMENT-BINDING PROTEIN 2C"/>
    <property type="match status" value="1"/>
</dbReference>
<dbReference type="CDD" id="cd00018">
    <property type="entry name" value="AP2"/>
    <property type="match status" value="1"/>
</dbReference>